<proteinExistence type="predicted"/>
<evidence type="ECO:0000313" key="1">
    <source>
        <dbReference type="EMBL" id="CAA9566354.1"/>
    </source>
</evidence>
<organism evidence="1">
    <name type="scientific">uncultured Thermomicrobiales bacterium</name>
    <dbReference type="NCBI Taxonomy" id="1645740"/>
    <lineage>
        <taxon>Bacteria</taxon>
        <taxon>Pseudomonadati</taxon>
        <taxon>Thermomicrobiota</taxon>
        <taxon>Thermomicrobia</taxon>
        <taxon>Thermomicrobiales</taxon>
        <taxon>environmental samples</taxon>
    </lineage>
</organism>
<dbReference type="AlphaFoldDB" id="A0A6J4V112"/>
<sequence length="86" mass="9466">MPTYVQPIAQHRDHPERLLLRGADGRIYVWSGDDPAGSPREIDRAVARWMLAGARLRRIPGPRVWFHAADLPLADAAATVSGDGAR</sequence>
<reference evidence="1" key="1">
    <citation type="submission" date="2020-02" db="EMBL/GenBank/DDBJ databases">
        <authorList>
            <person name="Meier V. D."/>
        </authorList>
    </citation>
    <scope>NUCLEOTIDE SEQUENCE</scope>
    <source>
        <strain evidence="1">AVDCRST_MAG73</strain>
    </source>
</reference>
<accession>A0A6J4V112</accession>
<dbReference type="EMBL" id="CADCWE010000270">
    <property type="protein sequence ID" value="CAA9566354.1"/>
    <property type="molecule type" value="Genomic_DNA"/>
</dbReference>
<name>A0A6J4V112_9BACT</name>
<protein>
    <submittedName>
        <fullName evidence="1">Uncharacterized protein</fullName>
    </submittedName>
</protein>
<gene>
    <name evidence="1" type="ORF">AVDCRST_MAG73-4165</name>
</gene>